<evidence type="ECO:0000313" key="1">
    <source>
        <dbReference type="EMBL" id="CAA9267240.1"/>
    </source>
</evidence>
<reference evidence="1" key="1">
    <citation type="submission" date="2020-02" db="EMBL/GenBank/DDBJ databases">
        <authorList>
            <person name="Meier V. D."/>
        </authorList>
    </citation>
    <scope>NUCLEOTIDE SEQUENCE</scope>
    <source>
        <strain evidence="1">AVDCRST_MAG42</strain>
    </source>
</reference>
<organism evidence="1">
    <name type="scientific">uncultured Chthoniobacterales bacterium</name>
    <dbReference type="NCBI Taxonomy" id="1836801"/>
    <lineage>
        <taxon>Bacteria</taxon>
        <taxon>Pseudomonadati</taxon>
        <taxon>Verrucomicrobiota</taxon>
        <taxon>Spartobacteria</taxon>
        <taxon>Chthoniobacterales</taxon>
        <taxon>environmental samples</taxon>
    </lineage>
</organism>
<name>A0A6J4J4Z5_9BACT</name>
<gene>
    <name evidence="1" type="ORF">AVDCRST_MAG42-3049</name>
</gene>
<dbReference type="InterPro" id="IPR005560">
    <property type="entry name" value="Csp_YhjQ"/>
</dbReference>
<dbReference type="PANTHER" id="PTHR37310:SF1">
    <property type="entry name" value="CYTOPLASMIC PROTEIN"/>
    <property type="match status" value="1"/>
</dbReference>
<dbReference type="PANTHER" id="PTHR37310">
    <property type="entry name" value="CYTOPLASMIC PROTEIN-RELATED"/>
    <property type="match status" value="1"/>
</dbReference>
<sequence length="133" mass="14453">MAYIKQMFETHPVNPSSDHAVNIECITACYACAEACNACADACLGEKNVAELVQCIRDCNDCADVCLVTARIISRFTRTDFKLAGAQLRACIQACQSCGAVCEKHGQHMEHCRVCAEACRRCAKACEALLAEK</sequence>
<dbReference type="Pfam" id="PF03860">
    <property type="entry name" value="Csp"/>
    <property type="match status" value="1"/>
</dbReference>
<dbReference type="AlphaFoldDB" id="A0A6J4J4Z5"/>
<dbReference type="EMBL" id="CADCTA010000111">
    <property type="protein sequence ID" value="CAA9267240.1"/>
    <property type="molecule type" value="Genomic_DNA"/>
</dbReference>
<accession>A0A6J4J4Z5</accession>
<protein>
    <submittedName>
        <fullName evidence="1">Uncharacterized cysteine-rich DUF326 protein bsYhjQ/STM1261</fullName>
    </submittedName>
</protein>
<dbReference type="Gene3D" id="1.20.1270.360">
    <property type="match status" value="1"/>
</dbReference>
<proteinExistence type="predicted"/>